<name>A0A2P2PHP7_RHIMU</name>
<proteinExistence type="predicted"/>
<sequence>MPSSQTNKTTEINKT</sequence>
<accession>A0A2P2PHP7</accession>
<protein>
    <submittedName>
        <fullName evidence="1">Uncharacterized protein</fullName>
    </submittedName>
</protein>
<reference evidence="1" key="1">
    <citation type="submission" date="2018-02" db="EMBL/GenBank/DDBJ databases">
        <title>Rhizophora mucronata_Transcriptome.</title>
        <authorList>
            <person name="Meera S.P."/>
            <person name="Sreeshan A."/>
            <person name="Augustine A."/>
        </authorList>
    </citation>
    <scope>NUCLEOTIDE SEQUENCE</scope>
    <source>
        <tissue evidence="1">Leaf</tissue>
    </source>
</reference>
<organism evidence="1">
    <name type="scientific">Rhizophora mucronata</name>
    <name type="common">Asiatic mangrove</name>
    <dbReference type="NCBI Taxonomy" id="61149"/>
    <lineage>
        <taxon>Eukaryota</taxon>
        <taxon>Viridiplantae</taxon>
        <taxon>Streptophyta</taxon>
        <taxon>Embryophyta</taxon>
        <taxon>Tracheophyta</taxon>
        <taxon>Spermatophyta</taxon>
        <taxon>Magnoliopsida</taxon>
        <taxon>eudicotyledons</taxon>
        <taxon>Gunneridae</taxon>
        <taxon>Pentapetalae</taxon>
        <taxon>rosids</taxon>
        <taxon>fabids</taxon>
        <taxon>Malpighiales</taxon>
        <taxon>Rhizophoraceae</taxon>
        <taxon>Rhizophora</taxon>
    </lineage>
</organism>
<evidence type="ECO:0000313" key="1">
    <source>
        <dbReference type="EMBL" id="MBX54308.1"/>
    </source>
</evidence>
<dbReference type="EMBL" id="GGEC01073824">
    <property type="protein sequence ID" value="MBX54308.1"/>
    <property type="molecule type" value="Transcribed_RNA"/>
</dbReference>